<evidence type="ECO:0000256" key="1">
    <source>
        <dbReference type="SAM" id="MobiDB-lite"/>
    </source>
</evidence>
<dbReference type="AlphaFoldDB" id="A0A2N9AVW6"/>
<dbReference type="EMBL" id="LT962688">
    <property type="protein sequence ID" value="SOR31479.1"/>
    <property type="molecule type" value="Genomic_DNA"/>
</dbReference>
<evidence type="ECO:0000313" key="3">
    <source>
        <dbReference type="Proteomes" id="UP000233769"/>
    </source>
</evidence>
<reference evidence="3" key="1">
    <citation type="submission" date="2017-10" db="EMBL/GenBank/DDBJ databases">
        <authorList>
            <person name="Regsiter A."/>
            <person name="William W."/>
        </authorList>
    </citation>
    <scope>NUCLEOTIDE SEQUENCE [LARGE SCALE GENOMIC DNA]</scope>
</reference>
<name>A0A2N9AVW6_METEX</name>
<protein>
    <submittedName>
        <fullName evidence="2">Uncharacterized protein</fullName>
    </submittedName>
</protein>
<gene>
    <name evidence="2" type="ORF">TK0001_4894</name>
</gene>
<organism evidence="2 3">
    <name type="scientific">Methylorubrum extorquens</name>
    <name type="common">Methylobacterium dichloromethanicum</name>
    <name type="synonym">Methylobacterium extorquens</name>
    <dbReference type="NCBI Taxonomy" id="408"/>
    <lineage>
        <taxon>Bacteria</taxon>
        <taxon>Pseudomonadati</taxon>
        <taxon>Pseudomonadota</taxon>
        <taxon>Alphaproteobacteria</taxon>
        <taxon>Hyphomicrobiales</taxon>
        <taxon>Methylobacteriaceae</taxon>
        <taxon>Methylorubrum</taxon>
    </lineage>
</organism>
<feature type="region of interest" description="Disordered" evidence="1">
    <location>
        <begin position="117"/>
        <end position="174"/>
    </location>
</feature>
<accession>A0A2N9AVW6</accession>
<dbReference type="Proteomes" id="UP000233769">
    <property type="component" value="Chromosome tk0001"/>
</dbReference>
<feature type="compositionally biased region" description="Basic residues" evidence="1">
    <location>
        <begin position="149"/>
        <end position="160"/>
    </location>
</feature>
<evidence type="ECO:0000313" key="2">
    <source>
        <dbReference type="EMBL" id="SOR31479.1"/>
    </source>
</evidence>
<sequence length="174" mass="18526">MSQPRWRCWPGSSQCRVSWCACPAPARTRHIWRRSAPPRGCSPPFPEALDGGDVPAWVREKTVYGGFLGGAPAGAVSEEDGRIVMVFGRGGEGGRLERLVQAADAVPDRAWHVLGPVTGAGAAPKKPASPRLGHGCAPASRSGLPRDWGRRRRARHRRGGSRQALPVPTGAACL</sequence>
<proteinExistence type="predicted"/>